<evidence type="ECO:0000259" key="1">
    <source>
        <dbReference type="SMART" id="SM00225"/>
    </source>
</evidence>
<dbReference type="OrthoDB" id="3164835at2759"/>
<proteinExistence type="predicted"/>
<dbReference type="Proteomes" id="UP000076532">
    <property type="component" value="Unassembled WGS sequence"/>
</dbReference>
<dbReference type="Gene3D" id="3.30.710.10">
    <property type="entry name" value="Potassium Channel Kv1.1, Chain A"/>
    <property type="match status" value="1"/>
</dbReference>
<dbReference type="Pfam" id="PF00651">
    <property type="entry name" value="BTB"/>
    <property type="match status" value="1"/>
</dbReference>
<evidence type="ECO:0000313" key="3">
    <source>
        <dbReference type="Proteomes" id="UP000076532"/>
    </source>
</evidence>
<organism evidence="2 3">
    <name type="scientific">Athelia psychrophila</name>
    <dbReference type="NCBI Taxonomy" id="1759441"/>
    <lineage>
        <taxon>Eukaryota</taxon>
        <taxon>Fungi</taxon>
        <taxon>Dikarya</taxon>
        <taxon>Basidiomycota</taxon>
        <taxon>Agaricomycotina</taxon>
        <taxon>Agaricomycetes</taxon>
        <taxon>Agaricomycetidae</taxon>
        <taxon>Atheliales</taxon>
        <taxon>Atheliaceae</taxon>
        <taxon>Athelia</taxon>
    </lineage>
</organism>
<dbReference type="AlphaFoldDB" id="A0A166E6V9"/>
<feature type="domain" description="BTB" evidence="1">
    <location>
        <begin position="20"/>
        <end position="132"/>
    </location>
</feature>
<evidence type="ECO:0000313" key="2">
    <source>
        <dbReference type="EMBL" id="KZP15453.1"/>
    </source>
</evidence>
<reference evidence="2 3" key="1">
    <citation type="journal article" date="2016" name="Mol. Biol. Evol.">
        <title>Comparative Genomics of Early-Diverging Mushroom-Forming Fungi Provides Insights into the Origins of Lignocellulose Decay Capabilities.</title>
        <authorList>
            <person name="Nagy L.G."/>
            <person name="Riley R."/>
            <person name="Tritt A."/>
            <person name="Adam C."/>
            <person name="Daum C."/>
            <person name="Floudas D."/>
            <person name="Sun H."/>
            <person name="Yadav J.S."/>
            <person name="Pangilinan J."/>
            <person name="Larsson K.H."/>
            <person name="Matsuura K."/>
            <person name="Barry K."/>
            <person name="Labutti K."/>
            <person name="Kuo R."/>
            <person name="Ohm R.A."/>
            <person name="Bhattacharya S.S."/>
            <person name="Shirouzu T."/>
            <person name="Yoshinaga Y."/>
            <person name="Martin F.M."/>
            <person name="Grigoriev I.V."/>
            <person name="Hibbett D.S."/>
        </authorList>
    </citation>
    <scope>NUCLEOTIDE SEQUENCE [LARGE SCALE GENOMIC DNA]</scope>
    <source>
        <strain evidence="2 3">CBS 109695</strain>
    </source>
</reference>
<dbReference type="EMBL" id="KV417604">
    <property type="protein sequence ID" value="KZP15453.1"/>
    <property type="molecule type" value="Genomic_DNA"/>
</dbReference>
<dbReference type="SMART" id="SM00225">
    <property type="entry name" value="BTB"/>
    <property type="match status" value="1"/>
</dbReference>
<dbReference type="InterPro" id="IPR011333">
    <property type="entry name" value="SKP1/BTB/POZ_sf"/>
</dbReference>
<keyword evidence="3" id="KW-1185">Reference proteome</keyword>
<sequence length="263" mass="29984">MATTTAQQHSSPLFIKTTKADIIIQSADNVHFYVAQCFLSHASTIFKDMFLVPLPVNVEDGDEIKEGLRIVKLSEESAVLECLLLICHPRSVSFRDVELKDVETAASLLRALHKYEMEDAYEYAWKKLYTSSLVRDEPMRAFAAACRVRCMQMVKFAARYISEEQATGAMREADPNSDSNYSFFTLKDLKRAVKYREECIRVAEAVVSEGSTGKQRRYSCGHQIYPNQPSWMNDYFKMIADAFHENPCGTVVLDLLVELDFGW</sequence>
<protein>
    <recommendedName>
        <fullName evidence="1">BTB domain-containing protein</fullName>
    </recommendedName>
</protein>
<gene>
    <name evidence="2" type="ORF">FIBSPDRAFT_935156</name>
</gene>
<accession>A0A166E6V9</accession>
<dbReference type="SUPFAM" id="SSF54695">
    <property type="entry name" value="POZ domain"/>
    <property type="match status" value="1"/>
</dbReference>
<dbReference type="InterPro" id="IPR000210">
    <property type="entry name" value="BTB/POZ_dom"/>
</dbReference>
<name>A0A166E6V9_9AGAM</name>